<proteinExistence type="predicted"/>
<keyword evidence="1 4" id="KW-0808">Transferase</keyword>
<reference evidence="5" key="1">
    <citation type="submission" date="2016-11" db="EMBL/GenBank/DDBJ databases">
        <authorList>
            <person name="Varghese N."/>
            <person name="Submissions S."/>
        </authorList>
    </citation>
    <scope>NUCLEOTIDE SEQUENCE [LARGE SCALE GENOMIC DNA]</scope>
    <source>
        <strain evidence="5">DSM 28223</strain>
    </source>
</reference>
<dbReference type="Gene3D" id="2.160.10.10">
    <property type="entry name" value="Hexapeptide repeat proteins"/>
    <property type="match status" value="1"/>
</dbReference>
<protein>
    <submittedName>
        <fullName evidence="4">Acetyltransferase (Isoleucine patch superfamily)</fullName>
    </submittedName>
</protein>
<accession>A0A1M5QPN8</accession>
<keyword evidence="5" id="KW-1185">Reference proteome</keyword>
<evidence type="ECO:0000313" key="4">
    <source>
        <dbReference type="EMBL" id="SHH15533.1"/>
    </source>
</evidence>
<dbReference type="InterPro" id="IPR001451">
    <property type="entry name" value="Hexapep"/>
</dbReference>
<keyword evidence="2" id="KW-0677">Repeat</keyword>
<evidence type="ECO:0000313" key="5">
    <source>
        <dbReference type="Proteomes" id="UP000184211"/>
    </source>
</evidence>
<dbReference type="RefSeq" id="WP_072792941.1">
    <property type="nucleotide sequence ID" value="NZ_FQWM01000003.1"/>
</dbReference>
<dbReference type="Proteomes" id="UP000184211">
    <property type="component" value="Unassembled WGS sequence"/>
</dbReference>
<evidence type="ECO:0000256" key="1">
    <source>
        <dbReference type="ARBA" id="ARBA00022679"/>
    </source>
</evidence>
<dbReference type="OrthoDB" id="9815592at2"/>
<dbReference type="STRING" id="870908.SAMN04488044_2054"/>
<keyword evidence="3" id="KW-0012">Acyltransferase</keyword>
<dbReference type="PROSITE" id="PS00101">
    <property type="entry name" value="HEXAPEP_TRANSFERASES"/>
    <property type="match status" value="1"/>
</dbReference>
<dbReference type="InterPro" id="IPR018357">
    <property type="entry name" value="Hexapep_transf_CS"/>
</dbReference>
<dbReference type="Pfam" id="PF00132">
    <property type="entry name" value="Hexapep"/>
    <property type="match status" value="1"/>
</dbReference>
<dbReference type="PANTHER" id="PTHR23416">
    <property type="entry name" value="SIALIC ACID SYNTHASE-RELATED"/>
    <property type="match status" value="1"/>
</dbReference>
<dbReference type="InterPro" id="IPR011004">
    <property type="entry name" value="Trimer_LpxA-like_sf"/>
</dbReference>
<dbReference type="SUPFAM" id="SSF51161">
    <property type="entry name" value="Trimeric LpxA-like enzymes"/>
    <property type="match status" value="1"/>
</dbReference>
<evidence type="ECO:0000256" key="2">
    <source>
        <dbReference type="ARBA" id="ARBA00022737"/>
    </source>
</evidence>
<dbReference type="PANTHER" id="PTHR23416:SF78">
    <property type="entry name" value="LIPOPOLYSACCHARIDE BIOSYNTHESIS O-ACETYL TRANSFERASE WBBJ-RELATED"/>
    <property type="match status" value="1"/>
</dbReference>
<name>A0A1M5QPN8_9RHOB</name>
<dbReference type="GO" id="GO:0016746">
    <property type="term" value="F:acyltransferase activity"/>
    <property type="evidence" value="ECO:0007669"/>
    <property type="project" value="UniProtKB-KW"/>
</dbReference>
<dbReference type="InterPro" id="IPR051159">
    <property type="entry name" value="Hexapeptide_acetyltransf"/>
</dbReference>
<gene>
    <name evidence="4" type="ORF">SAMN04488044_2054</name>
</gene>
<dbReference type="AlphaFoldDB" id="A0A1M5QPN8"/>
<sequence>MRSLSPYDASPWRFSHEASDEERAEQNAFRRILLDTGRFSFGKGGFVSPNAYWTAKSGTFGDDCIVAAGVRIDGALVAGARCSFNLHVSVVGTVRMGDDVRIAAGAGLWGFDHIHDDPDQPISSQGVVSKGIMIGSDVWIGANATITDGVHIGNHVIVAAGAVVTSDVPDYALVGGNPARIIRDRRTKPAKKASDALQDSLLRLSDLAASDWTTILARHRSDARAGYVYSDPRNDAVNPIRPDCDAVQIAAMFDAQADGQLRSEWIEHFASRQDAATGLFSIEPGAKISNLNTLTPDGVHGYDILCVTYALECLGSKPRHRVVWADQIMLEIEAHLAALPWEDRGWKCGGIVDAIGTAAYVNNRYFGGQPHLSRLFGWLALACRAQTGLWSPETDSDMLQAVNGFYRLTRGTYAQFAQPLPYSEAVIDAVLAYARKRRYFSGADRTACNVLDIVHPLMLAARQTDHRADDITSCIAQSLIGIERAWQRERGFAFSPTESPSLQGTEMWLSIAALAGTHIGCADALSFKLCGIHRWDVH</sequence>
<dbReference type="EMBL" id="FQWM01000003">
    <property type="protein sequence ID" value="SHH15533.1"/>
    <property type="molecule type" value="Genomic_DNA"/>
</dbReference>
<dbReference type="CDD" id="cd04647">
    <property type="entry name" value="LbH_MAT_like"/>
    <property type="match status" value="1"/>
</dbReference>
<organism evidence="4 5">
    <name type="scientific">Cognatishimia maritima</name>
    <dbReference type="NCBI Taxonomy" id="870908"/>
    <lineage>
        <taxon>Bacteria</taxon>
        <taxon>Pseudomonadati</taxon>
        <taxon>Pseudomonadota</taxon>
        <taxon>Alphaproteobacteria</taxon>
        <taxon>Rhodobacterales</taxon>
        <taxon>Paracoccaceae</taxon>
        <taxon>Cognatishimia</taxon>
    </lineage>
</organism>
<evidence type="ECO:0000256" key="3">
    <source>
        <dbReference type="ARBA" id="ARBA00023315"/>
    </source>
</evidence>